<proteinExistence type="predicted"/>
<dbReference type="EMBL" id="CADCTU010000853">
    <property type="protein sequence ID" value="CAA9359035.1"/>
    <property type="molecule type" value="Genomic_DNA"/>
</dbReference>
<gene>
    <name evidence="2" type="ORF">AVDCRST_MAG11-4001</name>
</gene>
<evidence type="ECO:0000256" key="1">
    <source>
        <dbReference type="SAM" id="MobiDB-lite"/>
    </source>
</evidence>
<accession>A0A6J4MG08</accession>
<evidence type="ECO:0000313" key="2">
    <source>
        <dbReference type="EMBL" id="CAA9359035.1"/>
    </source>
</evidence>
<reference evidence="2" key="1">
    <citation type="submission" date="2020-02" db="EMBL/GenBank/DDBJ databases">
        <authorList>
            <person name="Meier V. D."/>
        </authorList>
    </citation>
    <scope>NUCLEOTIDE SEQUENCE</scope>
    <source>
        <strain evidence="2">AVDCRST_MAG11</strain>
    </source>
</reference>
<dbReference type="AlphaFoldDB" id="A0A6J4MG08"/>
<feature type="compositionally biased region" description="Low complexity" evidence="1">
    <location>
        <begin position="17"/>
        <end position="26"/>
    </location>
</feature>
<feature type="region of interest" description="Disordered" evidence="1">
    <location>
        <begin position="1"/>
        <end position="55"/>
    </location>
</feature>
<feature type="compositionally biased region" description="Basic residues" evidence="1">
    <location>
        <begin position="1"/>
        <end position="10"/>
    </location>
</feature>
<sequence length="55" mass="5512">MPHATRRPRRAAPAPPAAARLRGIADPAPPARLAPGAAVVSSAPGRRVATIPTTA</sequence>
<name>A0A6J4MG08_9BACT</name>
<protein>
    <submittedName>
        <fullName evidence="2">Uncharacterized protein</fullName>
    </submittedName>
</protein>
<organism evidence="2">
    <name type="scientific">uncultured Gemmatimonadaceae bacterium</name>
    <dbReference type="NCBI Taxonomy" id="246130"/>
    <lineage>
        <taxon>Bacteria</taxon>
        <taxon>Pseudomonadati</taxon>
        <taxon>Gemmatimonadota</taxon>
        <taxon>Gemmatimonadia</taxon>
        <taxon>Gemmatimonadales</taxon>
        <taxon>Gemmatimonadaceae</taxon>
        <taxon>environmental samples</taxon>
    </lineage>
</organism>